<proteinExistence type="predicted"/>
<accession>A0A2A2DFP4</accession>
<comment type="caution">
    <text evidence="1">The sequence shown here is derived from an EMBL/GenBank/DDBJ whole genome shotgun (WGS) entry which is preliminary data.</text>
</comment>
<organism evidence="1 2">
    <name type="scientific">Streptomyces albireticuli</name>
    <dbReference type="NCBI Taxonomy" id="1940"/>
    <lineage>
        <taxon>Bacteria</taxon>
        <taxon>Bacillati</taxon>
        <taxon>Actinomycetota</taxon>
        <taxon>Actinomycetes</taxon>
        <taxon>Kitasatosporales</taxon>
        <taxon>Streptomycetaceae</taxon>
        <taxon>Streptomyces</taxon>
    </lineage>
</organism>
<reference evidence="1 2" key="1">
    <citation type="submission" date="2017-08" db="EMBL/GenBank/DDBJ databases">
        <title>Genome sequence of Streptomyces albireticuli NRRL B-1670.</title>
        <authorList>
            <person name="Graham D.E."/>
            <person name="Mahan K.M."/>
            <person name="Klingeman D.M."/>
            <person name="Hettich R.L."/>
            <person name="Parry R.J."/>
            <person name="Spain J.C."/>
        </authorList>
    </citation>
    <scope>NUCLEOTIDE SEQUENCE [LARGE SCALE GENOMIC DNA]</scope>
    <source>
        <strain evidence="1 2">NRRL B-1670</strain>
    </source>
</reference>
<evidence type="ECO:0000313" key="2">
    <source>
        <dbReference type="Proteomes" id="UP000218944"/>
    </source>
</evidence>
<feature type="non-terminal residue" evidence="1">
    <location>
        <position position="277"/>
    </location>
</feature>
<keyword evidence="2" id="KW-1185">Reference proteome</keyword>
<dbReference type="Proteomes" id="UP000218944">
    <property type="component" value="Unassembled WGS sequence"/>
</dbReference>
<sequence length="277" mass="29649">MRPTPAARILRRRVTQLDAVSVPAPAPAAGAGTDAGALLRHFTSVMTLWTEPEMTALAGGPAVVDPDEADAAVEECLLLRHLAREEPGIVRGPLERTRQHWIGTGPHELAPSRRPGLSRERFRAPGAGPVPPSTKPFHVGLYTSTAWRGGGGGGGGTSMWRMYLDQGSSLHPLPWHTWELRVTDPAAEVLEIGDASAWAAFVGRYPLVHDGSVFPDWRAVAREYAGVHMTLRAIAATQGFGVRVAGGVAAAPYWDVESVLWLRWVFAGVRLVGVAVG</sequence>
<name>A0A2A2DFP4_9ACTN</name>
<dbReference type="EMBL" id="NSJV01000063">
    <property type="protein sequence ID" value="PAU50311.1"/>
    <property type="molecule type" value="Genomic_DNA"/>
</dbReference>
<dbReference type="AlphaFoldDB" id="A0A2A2DFP4"/>
<dbReference type="RefSeq" id="WP_211304918.1">
    <property type="nucleotide sequence ID" value="NZ_JAJQQQ010000001.1"/>
</dbReference>
<evidence type="ECO:0000313" key="1">
    <source>
        <dbReference type="EMBL" id="PAU50311.1"/>
    </source>
</evidence>
<gene>
    <name evidence="1" type="ORF">CK936_03200</name>
</gene>
<protein>
    <submittedName>
        <fullName evidence="1">Uncharacterized protein</fullName>
    </submittedName>
</protein>